<feature type="transmembrane region" description="Helical" evidence="1">
    <location>
        <begin position="20"/>
        <end position="42"/>
    </location>
</feature>
<gene>
    <name evidence="2" type="ORF">XVE_0080</name>
</gene>
<comment type="caution">
    <text evidence="2">The sequence shown here is derived from an EMBL/GenBank/DDBJ whole genome shotgun (WGS) entry which is preliminary data.</text>
</comment>
<sequence>MMDVDLIRRPHLLTIVTDAINLHSLLIPLVTIGSVACHMLSIS</sequence>
<keyword evidence="1" id="KW-0472">Membrane</keyword>
<organism evidence="2 3">
    <name type="scientific">Xanthomonas vesicatoria ATCC 35937</name>
    <dbReference type="NCBI Taxonomy" id="925775"/>
    <lineage>
        <taxon>Bacteria</taxon>
        <taxon>Pseudomonadati</taxon>
        <taxon>Pseudomonadota</taxon>
        <taxon>Gammaproteobacteria</taxon>
        <taxon>Lysobacterales</taxon>
        <taxon>Lysobacteraceae</taxon>
        <taxon>Xanthomonas</taxon>
    </lineage>
</organism>
<keyword evidence="1" id="KW-0812">Transmembrane</keyword>
<proteinExistence type="predicted"/>
<evidence type="ECO:0000313" key="3">
    <source>
        <dbReference type="Proteomes" id="UP000003299"/>
    </source>
</evidence>
<evidence type="ECO:0000313" key="2">
    <source>
        <dbReference type="EMBL" id="EGD11572.1"/>
    </source>
</evidence>
<keyword evidence="1" id="KW-1133">Transmembrane helix</keyword>
<dbReference type="AlphaFoldDB" id="F0B7N6"/>
<evidence type="ECO:0000256" key="1">
    <source>
        <dbReference type="SAM" id="Phobius"/>
    </source>
</evidence>
<dbReference type="EMBL" id="AEQV01000001">
    <property type="protein sequence ID" value="EGD11572.1"/>
    <property type="molecule type" value="Genomic_DNA"/>
</dbReference>
<dbReference type="Proteomes" id="UP000003299">
    <property type="component" value="Unassembled WGS sequence"/>
</dbReference>
<protein>
    <submittedName>
        <fullName evidence="2">Uncharacterized protein</fullName>
    </submittedName>
</protein>
<reference evidence="2 3" key="1">
    <citation type="journal article" date="2011" name="BMC Genomics">
        <title>Comparative genomics reveals diversity among xanthomonads infecting tomato and pepper.</title>
        <authorList>
            <person name="Potnis N."/>
            <person name="Krasileva K."/>
            <person name="Chow V."/>
            <person name="Almeida N.F."/>
            <person name="Patil P.B."/>
            <person name="Ryan R.P."/>
            <person name="Sharlach M."/>
            <person name="Behlau F."/>
            <person name="Dow J.M."/>
            <person name="Momol M.T."/>
            <person name="White F.F."/>
            <person name="Preston J.F."/>
            <person name="Vinatzer B.A."/>
            <person name="Koebnik R."/>
            <person name="Setubal J.C."/>
            <person name="Norman D.J."/>
            <person name="Staskawicz B.J."/>
            <person name="Jones J.B."/>
        </authorList>
    </citation>
    <scope>NUCLEOTIDE SEQUENCE [LARGE SCALE GENOMIC DNA]</scope>
    <source>
        <strain evidence="2 3">ATCC 35937</strain>
    </source>
</reference>
<name>F0B7N6_9XANT</name>
<accession>F0B7N6</accession>